<sequence>MFRVLGLGRLQSLRYWRRSFLSKRGKKDNRPSMRGAGLLNIRMKRLVMQARRDAICKDVQWLWWWEMRKLRSKQTPPMFLPCVVARDANNLEYMANARRTLHRAALNEDANGVDRGQPHNTPPSNKNKILRWTQLSQLPQPPSLVLNLILQLLLNLVLDSLTLNLPLAPSISWSNRPNHPASAHPSDFRPRENLPLRHKRCSHGAWSVHVKNGDQLASTSLVRLGRPLPSVEVLQEVDQRAHFGLSHVVFDHSIRWRSRIVPQVPVPLMTTP</sequence>
<proteinExistence type="predicted"/>
<protein>
    <submittedName>
        <fullName evidence="1">Uncharacterized protein</fullName>
    </submittedName>
</protein>
<dbReference type="Proteomes" id="UP001174936">
    <property type="component" value="Unassembled WGS sequence"/>
</dbReference>
<dbReference type="EMBL" id="JAULSV010000002">
    <property type="protein sequence ID" value="KAK0652291.1"/>
    <property type="molecule type" value="Genomic_DNA"/>
</dbReference>
<comment type="caution">
    <text evidence="1">The sequence shown here is derived from an EMBL/GenBank/DDBJ whole genome shotgun (WGS) entry which is preliminary data.</text>
</comment>
<reference evidence="1" key="1">
    <citation type="submission" date="2023-06" db="EMBL/GenBank/DDBJ databases">
        <title>Genome-scale phylogeny and comparative genomics of the fungal order Sordariales.</title>
        <authorList>
            <consortium name="Lawrence Berkeley National Laboratory"/>
            <person name="Hensen N."/>
            <person name="Bonometti L."/>
            <person name="Westerberg I."/>
            <person name="Brannstrom I.O."/>
            <person name="Guillou S."/>
            <person name="Cros-Aarteil S."/>
            <person name="Calhoun S."/>
            <person name="Haridas S."/>
            <person name="Kuo A."/>
            <person name="Mondo S."/>
            <person name="Pangilinan J."/>
            <person name="Riley R."/>
            <person name="Labutti K."/>
            <person name="Andreopoulos B."/>
            <person name="Lipzen A."/>
            <person name="Chen C."/>
            <person name="Yanf M."/>
            <person name="Daum C."/>
            <person name="Ng V."/>
            <person name="Clum A."/>
            <person name="Steindorff A."/>
            <person name="Ohm R."/>
            <person name="Martin F."/>
            <person name="Silar P."/>
            <person name="Natvig D."/>
            <person name="Lalanne C."/>
            <person name="Gautier V."/>
            <person name="Ament-Velasquez S.L."/>
            <person name="Kruys A."/>
            <person name="Hutchinson M.I."/>
            <person name="Powell A.J."/>
            <person name="Barry K."/>
            <person name="Miller A.N."/>
            <person name="Grigoriev I.V."/>
            <person name="Debuchy R."/>
            <person name="Gladieux P."/>
            <person name="Thoren M.H."/>
            <person name="Johannesson H."/>
        </authorList>
    </citation>
    <scope>NUCLEOTIDE SEQUENCE</scope>
    <source>
        <strain evidence="1">SMH2532-1</strain>
    </source>
</reference>
<gene>
    <name evidence="1" type="ORF">B0T16DRAFT_100040</name>
</gene>
<dbReference type="AlphaFoldDB" id="A0AA39YGP2"/>
<accession>A0AA39YGP2</accession>
<name>A0AA39YGP2_9PEZI</name>
<evidence type="ECO:0000313" key="2">
    <source>
        <dbReference type="Proteomes" id="UP001174936"/>
    </source>
</evidence>
<keyword evidence="2" id="KW-1185">Reference proteome</keyword>
<organism evidence="1 2">
    <name type="scientific">Cercophora newfieldiana</name>
    <dbReference type="NCBI Taxonomy" id="92897"/>
    <lineage>
        <taxon>Eukaryota</taxon>
        <taxon>Fungi</taxon>
        <taxon>Dikarya</taxon>
        <taxon>Ascomycota</taxon>
        <taxon>Pezizomycotina</taxon>
        <taxon>Sordariomycetes</taxon>
        <taxon>Sordariomycetidae</taxon>
        <taxon>Sordariales</taxon>
        <taxon>Lasiosphaeriaceae</taxon>
        <taxon>Cercophora</taxon>
    </lineage>
</organism>
<evidence type="ECO:0000313" key="1">
    <source>
        <dbReference type="EMBL" id="KAK0652291.1"/>
    </source>
</evidence>